<name>A0A1F5Z3L2_9BACT</name>
<evidence type="ECO:0000256" key="1">
    <source>
        <dbReference type="SAM" id="Phobius"/>
    </source>
</evidence>
<feature type="transmembrane region" description="Helical" evidence="1">
    <location>
        <begin position="92"/>
        <end position="114"/>
    </location>
</feature>
<comment type="caution">
    <text evidence="3">The sequence shown here is derived from an EMBL/GenBank/DDBJ whole genome shotgun (WGS) entry which is preliminary data.</text>
</comment>
<feature type="chain" id="PRO_5009522818" evidence="2">
    <location>
        <begin position="26"/>
        <end position="128"/>
    </location>
</feature>
<evidence type="ECO:0000313" key="3">
    <source>
        <dbReference type="EMBL" id="OGG07016.1"/>
    </source>
</evidence>
<accession>A0A1F5Z3L2</accession>
<keyword evidence="1" id="KW-1133">Transmembrane helix</keyword>
<dbReference type="AlphaFoldDB" id="A0A1F5Z3L2"/>
<keyword evidence="1" id="KW-0812">Transmembrane</keyword>
<proteinExistence type="predicted"/>
<protein>
    <submittedName>
        <fullName evidence="3">Uncharacterized protein</fullName>
    </submittedName>
</protein>
<dbReference type="Proteomes" id="UP000177354">
    <property type="component" value="Unassembled WGS sequence"/>
</dbReference>
<evidence type="ECO:0000313" key="4">
    <source>
        <dbReference type="Proteomes" id="UP000177354"/>
    </source>
</evidence>
<gene>
    <name evidence="3" type="ORF">A2777_04065</name>
</gene>
<evidence type="ECO:0000256" key="2">
    <source>
        <dbReference type="SAM" id="SignalP"/>
    </source>
</evidence>
<keyword evidence="2" id="KW-0732">Signal</keyword>
<keyword evidence="1" id="KW-0472">Membrane</keyword>
<sequence length="128" mass="13545">MTAFKKLFIGSLPFSFHLLSTAVYAQGVPLNIPAPPNLRVTDLGRLISGAIGAILVVATLAAFIYLLLGGFQWITSGGDKAGVEAAQKRIQAAIIGLFVVFAAWAIMILVGRFFGIQNIFNLVIPSGV</sequence>
<dbReference type="EMBL" id="MFJF01000012">
    <property type="protein sequence ID" value="OGG07016.1"/>
    <property type="molecule type" value="Genomic_DNA"/>
</dbReference>
<feature type="transmembrane region" description="Helical" evidence="1">
    <location>
        <begin position="49"/>
        <end position="71"/>
    </location>
</feature>
<feature type="signal peptide" evidence="2">
    <location>
        <begin position="1"/>
        <end position="25"/>
    </location>
</feature>
<organism evidence="3 4">
    <name type="scientific">Candidatus Gottesmanbacteria bacterium RIFCSPHIGHO2_01_FULL_40_15</name>
    <dbReference type="NCBI Taxonomy" id="1798376"/>
    <lineage>
        <taxon>Bacteria</taxon>
        <taxon>Candidatus Gottesmaniibacteriota</taxon>
    </lineage>
</organism>
<dbReference type="InterPro" id="IPR043993">
    <property type="entry name" value="T4SS_pilin"/>
</dbReference>
<reference evidence="3 4" key="1">
    <citation type="journal article" date="2016" name="Nat. Commun.">
        <title>Thousands of microbial genomes shed light on interconnected biogeochemical processes in an aquifer system.</title>
        <authorList>
            <person name="Anantharaman K."/>
            <person name="Brown C.T."/>
            <person name="Hug L.A."/>
            <person name="Sharon I."/>
            <person name="Castelle C.J."/>
            <person name="Probst A.J."/>
            <person name="Thomas B.C."/>
            <person name="Singh A."/>
            <person name="Wilkins M.J."/>
            <person name="Karaoz U."/>
            <person name="Brodie E.L."/>
            <person name="Williams K.H."/>
            <person name="Hubbard S.S."/>
            <person name="Banfield J.F."/>
        </authorList>
    </citation>
    <scope>NUCLEOTIDE SEQUENCE [LARGE SCALE GENOMIC DNA]</scope>
</reference>
<dbReference type="Pfam" id="PF18895">
    <property type="entry name" value="T4SS_pilin"/>
    <property type="match status" value="1"/>
</dbReference>